<organism evidence="2 3">
    <name type="scientific">Streptomyces resistomycificus</name>
    <dbReference type="NCBI Taxonomy" id="67356"/>
    <lineage>
        <taxon>Bacteria</taxon>
        <taxon>Bacillati</taxon>
        <taxon>Actinomycetota</taxon>
        <taxon>Actinomycetes</taxon>
        <taxon>Kitasatosporales</taxon>
        <taxon>Streptomycetaceae</taxon>
        <taxon>Streptomyces</taxon>
        <taxon>Streptomyces aurantiacus group</taxon>
    </lineage>
</organism>
<dbReference type="PATRIC" id="fig|67356.5.peg.4333"/>
<sequence>MTTTATAMTVTMTTTDRRGEPSCRTHVVDAGLGAGRGGPEFRPAVGTTATVPVIPLWERLRAGVRG</sequence>
<feature type="region of interest" description="Disordered" evidence="1">
    <location>
        <begin position="1"/>
        <end position="23"/>
    </location>
</feature>
<accession>A0A0L8L7I4</accession>
<dbReference type="Proteomes" id="UP000037251">
    <property type="component" value="Unassembled WGS sequence"/>
</dbReference>
<dbReference type="GeneID" id="32390609"/>
<keyword evidence="3" id="KW-1185">Reference proteome</keyword>
<reference evidence="3" key="1">
    <citation type="submission" date="2015-07" db="EMBL/GenBank/DDBJ databases">
        <authorList>
            <person name="Ju K.-S."/>
            <person name="Doroghazi J.R."/>
            <person name="Metcalf W.W."/>
        </authorList>
    </citation>
    <scope>NUCLEOTIDE SEQUENCE [LARGE SCALE GENOMIC DNA]</scope>
    <source>
        <strain evidence="3">NRRL 2290</strain>
    </source>
</reference>
<dbReference type="STRING" id="67356.AQJ84_30835"/>
<evidence type="ECO:0000313" key="3">
    <source>
        <dbReference type="Proteomes" id="UP000037251"/>
    </source>
</evidence>
<dbReference type="OrthoDB" id="4337513at2"/>
<comment type="caution">
    <text evidence="2">The sequence shown here is derived from an EMBL/GenBank/DDBJ whole genome shotgun (WGS) entry which is preliminary data.</text>
</comment>
<proteinExistence type="predicted"/>
<gene>
    <name evidence="2" type="ORF">ADK37_20375</name>
</gene>
<dbReference type="EMBL" id="LGUS01000167">
    <property type="protein sequence ID" value="KOG34085.1"/>
    <property type="molecule type" value="Genomic_DNA"/>
</dbReference>
<protein>
    <submittedName>
        <fullName evidence="2">Uncharacterized protein</fullName>
    </submittedName>
</protein>
<dbReference type="AlphaFoldDB" id="A0A0L8L7I4"/>
<name>A0A0L8L7I4_9ACTN</name>
<dbReference type="RefSeq" id="WP_030043177.1">
    <property type="nucleotide sequence ID" value="NZ_KQ948999.1"/>
</dbReference>
<feature type="compositionally biased region" description="Low complexity" evidence="1">
    <location>
        <begin position="1"/>
        <end position="14"/>
    </location>
</feature>
<evidence type="ECO:0000313" key="2">
    <source>
        <dbReference type="EMBL" id="KOG34085.1"/>
    </source>
</evidence>
<evidence type="ECO:0000256" key="1">
    <source>
        <dbReference type="SAM" id="MobiDB-lite"/>
    </source>
</evidence>